<dbReference type="AlphaFoldDB" id="A0A4C1WBK5"/>
<feature type="compositionally biased region" description="Basic and acidic residues" evidence="1">
    <location>
        <begin position="56"/>
        <end position="66"/>
    </location>
</feature>
<accession>A0A4C1WBK5</accession>
<proteinExistence type="predicted"/>
<dbReference type="OrthoDB" id="411823at2759"/>
<gene>
    <name evidence="2" type="ORF">EVAR_30624_1</name>
</gene>
<protein>
    <recommendedName>
        <fullName evidence="4">RNase H type-1 domain-containing protein</fullName>
    </recommendedName>
</protein>
<feature type="region of interest" description="Disordered" evidence="1">
    <location>
        <begin position="56"/>
        <end position="80"/>
    </location>
</feature>
<name>A0A4C1WBK5_EUMVA</name>
<sequence length="98" mass="10978">MRRLRYGKVGLVNIFSDFRSSLEVRALAGIAGNERADEFSRRAALTKKTTVDYDRFPLSHAKKADQNDVPSGSDPKRPWRVHVVPVQVQAAGLTTLRL</sequence>
<comment type="caution">
    <text evidence="2">The sequence shown here is derived from an EMBL/GenBank/DDBJ whole genome shotgun (WGS) entry which is preliminary data.</text>
</comment>
<evidence type="ECO:0008006" key="4">
    <source>
        <dbReference type="Google" id="ProtNLM"/>
    </source>
</evidence>
<evidence type="ECO:0000313" key="3">
    <source>
        <dbReference type="Proteomes" id="UP000299102"/>
    </source>
</evidence>
<evidence type="ECO:0000313" key="2">
    <source>
        <dbReference type="EMBL" id="GBP47534.1"/>
    </source>
</evidence>
<keyword evidence="3" id="KW-1185">Reference proteome</keyword>
<dbReference type="EMBL" id="BGZK01000503">
    <property type="protein sequence ID" value="GBP47534.1"/>
    <property type="molecule type" value="Genomic_DNA"/>
</dbReference>
<organism evidence="2 3">
    <name type="scientific">Eumeta variegata</name>
    <name type="common">Bagworm moth</name>
    <name type="synonym">Eumeta japonica</name>
    <dbReference type="NCBI Taxonomy" id="151549"/>
    <lineage>
        <taxon>Eukaryota</taxon>
        <taxon>Metazoa</taxon>
        <taxon>Ecdysozoa</taxon>
        <taxon>Arthropoda</taxon>
        <taxon>Hexapoda</taxon>
        <taxon>Insecta</taxon>
        <taxon>Pterygota</taxon>
        <taxon>Neoptera</taxon>
        <taxon>Endopterygota</taxon>
        <taxon>Lepidoptera</taxon>
        <taxon>Glossata</taxon>
        <taxon>Ditrysia</taxon>
        <taxon>Tineoidea</taxon>
        <taxon>Psychidae</taxon>
        <taxon>Oiketicinae</taxon>
        <taxon>Eumeta</taxon>
    </lineage>
</organism>
<dbReference type="Proteomes" id="UP000299102">
    <property type="component" value="Unassembled WGS sequence"/>
</dbReference>
<reference evidence="2 3" key="1">
    <citation type="journal article" date="2019" name="Commun. Biol.">
        <title>The bagworm genome reveals a unique fibroin gene that provides high tensile strength.</title>
        <authorList>
            <person name="Kono N."/>
            <person name="Nakamura H."/>
            <person name="Ohtoshi R."/>
            <person name="Tomita M."/>
            <person name="Numata K."/>
            <person name="Arakawa K."/>
        </authorList>
    </citation>
    <scope>NUCLEOTIDE SEQUENCE [LARGE SCALE GENOMIC DNA]</scope>
</reference>
<evidence type="ECO:0000256" key="1">
    <source>
        <dbReference type="SAM" id="MobiDB-lite"/>
    </source>
</evidence>